<feature type="non-terminal residue" evidence="2">
    <location>
        <position position="1"/>
    </location>
</feature>
<keyword evidence="3" id="KW-1185">Reference proteome</keyword>
<accession>A0ABN9PD51</accession>
<gene>
    <name evidence="2" type="ORF">PCOR1329_LOCUS1337</name>
</gene>
<feature type="region of interest" description="Disordered" evidence="1">
    <location>
        <begin position="22"/>
        <end position="42"/>
    </location>
</feature>
<evidence type="ECO:0008006" key="4">
    <source>
        <dbReference type="Google" id="ProtNLM"/>
    </source>
</evidence>
<dbReference type="EMBL" id="CAUYUJ010000324">
    <property type="protein sequence ID" value="CAK0789931.1"/>
    <property type="molecule type" value="Genomic_DNA"/>
</dbReference>
<reference evidence="2" key="1">
    <citation type="submission" date="2023-10" db="EMBL/GenBank/DDBJ databases">
        <authorList>
            <person name="Chen Y."/>
            <person name="Shah S."/>
            <person name="Dougan E. K."/>
            <person name="Thang M."/>
            <person name="Chan C."/>
        </authorList>
    </citation>
    <scope>NUCLEOTIDE SEQUENCE [LARGE SCALE GENOMIC DNA]</scope>
</reference>
<name>A0ABN9PD51_9DINO</name>
<sequence length="105" mass="11964">FGKTLCDPADWNARRQEFLAFTPAKLHPSPGPRGEHSYSKNITIGKRGHDCRVLLEDKAFRIVKPKHVKAPQIKWGENPEASWMAIQTQLLDHFIEHKMGLPAPK</sequence>
<protein>
    <recommendedName>
        <fullName evidence="4">Kinase</fullName>
    </recommendedName>
</protein>
<evidence type="ECO:0000313" key="2">
    <source>
        <dbReference type="EMBL" id="CAK0789931.1"/>
    </source>
</evidence>
<dbReference type="Proteomes" id="UP001189429">
    <property type="component" value="Unassembled WGS sequence"/>
</dbReference>
<comment type="caution">
    <text evidence="2">The sequence shown here is derived from an EMBL/GenBank/DDBJ whole genome shotgun (WGS) entry which is preliminary data.</text>
</comment>
<proteinExistence type="predicted"/>
<evidence type="ECO:0000256" key="1">
    <source>
        <dbReference type="SAM" id="MobiDB-lite"/>
    </source>
</evidence>
<organism evidence="2 3">
    <name type="scientific">Prorocentrum cordatum</name>
    <dbReference type="NCBI Taxonomy" id="2364126"/>
    <lineage>
        <taxon>Eukaryota</taxon>
        <taxon>Sar</taxon>
        <taxon>Alveolata</taxon>
        <taxon>Dinophyceae</taxon>
        <taxon>Prorocentrales</taxon>
        <taxon>Prorocentraceae</taxon>
        <taxon>Prorocentrum</taxon>
    </lineage>
</organism>
<evidence type="ECO:0000313" key="3">
    <source>
        <dbReference type="Proteomes" id="UP001189429"/>
    </source>
</evidence>